<keyword evidence="4" id="KW-1185">Reference proteome</keyword>
<feature type="signal peptide" evidence="2">
    <location>
        <begin position="1"/>
        <end position="29"/>
    </location>
</feature>
<evidence type="ECO:0000313" key="4">
    <source>
        <dbReference type="Proteomes" id="UP000318478"/>
    </source>
</evidence>
<reference evidence="3 4" key="1">
    <citation type="submission" date="2019-02" db="EMBL/GenBank/DDBJ databases">
        <title>Deep-cultivation of Planctomycetes and their phenomic and genomic characterization uncovers novel biology.</title>
        <authorList>
            <person name="Wiegand S."/>
            <person name="Jogler M."/>
            <person name="Boedeker C."/>
            <person name="Pinto D."/>
            <person name="Vollmers J."/>
            <person name="Rivas-Marin E."/>
            <person name="Kohn T."/>
            <person name="Peeters S.H."/>
            <person name="Heuer A."/>
            <person name="Rast P."/>
            <person name="Oberbeckmann S."/>
            <person name="Bunk B."/>
            <person name="Jeske O."/>
            <person name="Meyerdierks A."/>
            <person name="Storesund J.E."/>
            <person name="Kallscheuer N."/>
            <person name="Luecker S."/>
            <person name="Lage O.M."/>
            <person name="Pohl T."/>
            <person name="Merkel B.J."/>
            <person name="Hornburger P."/>
            <person name="Mueller R.-W."/>
            <person name="Bruemmer F."/>
            <person name="Labrenz M."/>
            <person name="Spormann A.M."/>
            <person name="Op Den Camp H."/>
            <person name="Overmann J."/>
            <person name="Amann R."/>
            <person name="Jetten M.S.M."/>
            <person name="Mascher T."/>
            <person name="Medema M.H."/>
            <person name="Devos D.P."/>
            <person name="Kaster A.-K."/>
            <person name="Ovreas L."/>
            <person name="Rohde M."/>
            <person name="Galperin M.Y."/>
            <person name="Jogler C."/>
        </authorList>
    </citation>
    <scope>NUCLEOTIDE SEQUENCE [LARGE SCALE GENOMIC DNA]</scope>
    <source>
        <strain evidence="3 4">Pla123a</strain>
    </source>
</reference>
<dbReference type="AlphaFoldDB" id="A0A5C5YKY3"/>
<feature type="compositionally biased region" description="Polar residues" evidence="1">
    <location>
        <begin position="203"/>
        <end position="215"/>
    </location>
</feature>
<feature type="region of interest" description="Disordered" evidence="1">
    <location>
        <begin position="293"/>
        <end position="317"/>
    </location>
</feature>
<feature type="chain" id="PRO_5022999315" evidence="2">
    <location>
        <begin position="30"/>
        <end position="317"/>
    </location>
</feature>
<accession>A0A5C5YKY3</accession>
<name>A0A5C5YKY3_9BACT</name>
<organism evidence="3 4">
    <name type="scientific">Posidoniimonas polymericola</name>
    <dbReference type="NCBI Taxonomy" id="2528002"/>
    <lineage>
        <taxon>Bacteria</taxon>
        <taxon>Pseudomonadati</taxon>
        <taxon>Planctomycetota</taxon>
        <taxon>Planctomycetia</taxon>
        <taxon>Pirellulales</taxon>
        <taxon>Lacipirellulaceae</taxon>
        <taxon>Posidoniimonas</taxon>
    </lineage>
</organism>
<evidence type="ECO:0000256" key="2">
    <source>
        <dbReference type="SAM" id="SignalP"/>
    </source>
</evidence>
<dbReference type="EMBL" id="SJPO01000007">
    <property type="protein sequence ID" value="TWT75458.1"/>
    <property type="molecule type" value="Genomic_DNA"/>
</dbReference>
<protein>
    <submittedName>
        <fullName evidence="3">Uncharacterized protein</fullName>
    </submittedName>
</protein>
<dbReference type="Proteomes" id="UP000318478">
    <property type="component" value="Unassembled WGS sequence"/>
</dbReference>
<keyword evidence="2" id="KW-0732">Signal</keyword>
<proteinExistence type="predicted"/>
<feature type="region of interest" description="Disordered" evidence="1">
    <location>
        <begin position="230"/>
        <end position="249"/>
    </location>
</feature>
<evidence type="ECO:0000256" key="1">
    <source>
        <dbReference type="SAM" id="MobiDB-lite"/>
    </source>
</evidence>
<evidence type="ECO:0000313" key="3">
    <source>
        <dbReference type="EMBL" id="TWT75458.1"/>
    </source>
</evidence>
<sequence length="317" mass="33050" precursor="true">MLSSAATIRRLAALCVAIVVAASAGVASAQCSTCAQPAMSYAPAAQTAYIPVAQTAYMPAAQPAYSPVYQTTTTPGWYPGMYLRRLFGMGDPAVSTTYATAAYQPTYPPSYNVGYAPASYNVGYAPTAYNAGYAPASYSVGYAPTSYTAGYRAVTLSPVSPCCDTGCSACSSCGGAVQAGYESSCPNCAGGASQAIYTESPSNYGGQDYGQSYGNEPTPAPAIDPNAAVREQRQKPPAEANPNEDSVLEGDEATYFRAPELYAPNGNDRVTRAPSAPVWNAVYKQDNRVQQVSAAVQRPAPAPRHIKSDASIWSSTK</sequence>
<gene>
    <name evidence="3" type="ORF">Pla123a_29670</name>
</gene>
<feature type="region of interest" description="Disordered" evidence="1">
    <location>
        <begin position="203"/>
        <end position="224"/>
    </location>
</feature>
<comment type="caution">
    <text evidence="3">The sequence shown here is derived from an EMBL/GenBank/DDBJ whole genome shotgun (WGS) entry which is preliminary data.</text>
</comment>